<evidence type="ECO:0008006" key="4">
    <source>
        <dbReference type="Google" id="ProtNLM"/>
    </source>
</evidence>
<dbReference type="Gene3D" id="2.60.40.10">
    <property type="entry name" value="Immunoglobulins"/>
    <property type="match status" value="2"/>
</dbReference>
<dbReference type="Proteomes" id="UP001073122">
    <property type="component" value="Unassembled WGS sequence"/>
</dbReference>
<dbReference type="InterPro" id="IPR013783">
    <property type="entry name" value="Ig-like_fold"/>
</dbReference>
<comment type="caution">
    <text evidence="2">The sequence shown here is derived from an EMBL/GenBank/DDBJ whole genome shotgun (WGS) entry which is preliminary data.</text>
</comment>
<organism evidence="2 3">
    <name type="scientific">Chryseobacterium formosus</name>
    <dbReference type="NCBI Taxonomy" id="1537363"/>
    <lineage>
        <taxon>Bacteria</taxon>
        <taxon>Pseudomonadati</taxon>
        <taxon>Bacteroidota</taxon>
        <taxon>Flavobacteriia</taxon>
        <taxon>Flavobacteriales</taxon>
        <taxon>Weeksellaceae</taxon>
        <taxon>Chryseobacterium group</taxon>
        <taxon>Chryseobacterium</taxon>
    </lineage>
</organism>
<name>A0ABT3XUC5_9FLAO</name>
<dbReference type="RefSeq" id="WP_267266516.1">
    <property type="nucleotide sequence ID" value="NZ_JAOVZW010000018.1"/>
</dbReference>
<proteinExistence type="predicted"/>
<reference evidence="2" key="1">
    <citation type="submission" date="2022-10" db="EMBL/GenBank/DDBJ databases">
        <title>Chryseobacterium sp. nov., a novel bacterial species.</title>
        <authorList>
            <person name="Cao Y."/>
        </authorList>
    </citation>
    <scope>NUCLEOTIDE SEQUENCE</scope>
    <source>
        <strain evidence="2">CCTCC AB2015118</strain>
    </source>
</reference>
<keyword evidence="3" id="KW-1185">Reference proteome</keyword>
<sequence length="1115" mass="115288">MMKQTKTKSTMKQTRSLFFVLLLFLGNLVLYGQCSVNAGGNAAICGTSYTLQGTTIGTPTGTPTWTIVTKPAGAPDPVFSNPNILTPTVTGMTFPGNYVFQVAQNCSPSGSGTSQVTITSPGATTGFTAGPDITGIPATTGVATLNATIPDGYTPSWRFYNMYDFETFSGAMNPTNAALTSTTTASTTLTLTNTANHTIDPSYRVIVRITSNVNSSCWYEDDAIVRFIPNPNMLWNSINTQCVAPGTTGDGFYIDPISASPKLATTTANSSGTIAAGTTVAMTAISQPPGGNIQYSRISNGRLHFSGITAIGDYVFDLTISNITGSSTTRLTYRFNGTTPSALTFLDAAHPDQTELYSFGNTGGAVYCGMVGTSTPITFYYKINAADPPTIADAISNGTPGPAGGSPTFVQSGAGTANRSVTLTPPSGGWRAGTYKIAITLTAAGGCTRQHTFYAHISDGARPAVNVNNITVCYSGSGVVTATVPLPAVYQTTTYFQEFSGRYDFTLVSSPAGASVTTYQGTASRSFTSTSTIISNLDKAGEYVFKIKATSGSGAQKMIDSEYACSGTSLEDTFSVFVSGQVGANAGSAQSISCITTATLNGNNPGTGGSTGLWTIASKPAGAPDPVITNPAQYNSGVTNLVNTGAYTFDWTITTGTCTSTAQTTINVTAAPSAVTVTPATQTVAYNATPTNLTGSATGATSYQWYSNTANDNTTGTLISGATSTTYTPPTNIAGTRYYYMVATNAACSTPSATVQVNVTPCAGATTAPTVNTFTTTQCPAGTANLNTQAHTGAVPANSTLIWYTDASRTNMVTNPTAVGAGTYYAFYFNSSSNCYSPASSPVNVLAVVCSACTAAIPQQVSLTSITVAAAPTGSVLQWHNSATPSASTLLSSTTVNATSTPTNYWAYYYDSVGNCYSPGSKATVVGNSCCNYPTVDLAALSHSAVPAGTQLVWYSTSGRLPGSQVNNPTAIGSGLYWPFFYDPALNCYSQAGTPVLVGVDSQCNTACYKPGVTTGTTLDTKVGITSLGRAGATDNDNWPMARKGGWIALESKTKGFVPNRVAFSGGNPVGVAPANFVEGMMVYDATNKCLKIYTLKAGDTAMAWHCVTTQTCPD</sequence>
<accession>A0ABT3XUC5</accession>
<evidence type="ECO:0000313" key="2">
    <source>
        <dbReference type="EMBL" id="MCX8525254.1"/>
    </source>
</evidence>
<gene>
    <name evidence="2" type="ORF">OF897_15140</name>
</gene>
<feature type="region of interest" description="Disordered" evidence="1">
    <location>
        <begin position="396"/>
        <end position="418"/>
    </location>
</feature>
<dbReference type="EMBL" id="JAOVZW010000018">
    <property type="protein sequence ID" value="MCX8525254.1"/>
    <property type="molecule type" value="Genomic_DNA"/>
</dbReference>
<evidence type="ECO:0000256" key="1">
    <source>
        <dbReference type="SAM" id="MobiDB-lite"/>
    </source>
</evidence>
<evidence type="ECO:0000313" key="3">
    <source>
        <dbReference type="Proteomes" id="UP001073122"/>
    </source>
</evidence>
<protein>
    <recommendedName>
        <fullName evidence="4">Ig-like domain-containing protein</fullName>
    </recommendedName>
</protein>
<feature type="compositionally biased region" description="Polar residues" evidence="1">
    <location>
        <begin position="408"/>
        <end position="418"/>
    </location>
</feature>